<organism evidence="1 2">
    <name type="scientific">Smallanthus sonchifolius</name>
    <dbReference type="NCBI Taxonomy" id="185202"/>
    <lineage>
        <taxon>Eukaryota</taxon>
        <taxon>Viridiplantae</taxon>
        <taxon>Streptophyta</taxon>
        <taxon>Embryophyta</taxon>
        <taxon>Tracheophyta</taxon>
        <taxon>Spermatophyta</taxon>
        <taxon>Magnoliopsida</taxon>
        <taxon>eudicotyledons</taxon>
        <taxon>Gunneridae</taxon>
        <taxon>Pentapetalae</taxon>
        <taxon>asterids</taxon>
        <taxon>campanulids</taxon>
        <taxon>Asterales</taxon>
        <taxon>Asteraceae</taxon>
        <taxon>Asteroideae</taxon>
        <taxon>Heliantheae alliance</taxon>
        <taxon>Millerieae</taxon>
        <taxon>Smallanthus</taxon>
    </lineage>
</organism>
<name>A0ACB9HI00_9ASTR</name>
<dbReference type="EMBL" id="CM042029">
    <property type="protein sequence ID" value="KAI3795549.1"/>
    <property type="molecule type" value="Genomic_DNA"/>
</dbReference>
<dbReference type="Proteomes" id="UP001056120">
    <property type="component" value="Linkage Group LG12"/>
</dbReference>
<protein>
    <submittedName>
        <fullName evidence="1">Uncharacterized protein</fullName>
    </submittedName>
</protein>
<gene>
    <name evidence="1" type="ORF">L1987_38204</name>
</gene>
<sequence>MEKLKQLINCNHILSINHPEIISERLQLQLLYDELDHPMIQTLFFDQHQDLEEHEYGFERTLNQSAAPISFTRNSQGYRKLEDEIVVGLDDDAGLIRDKLVEDQKKVDVVSIVGTCGIGKTTLVTKVFNDGYVKHHFHVRVWVTVSQIYDKRDVLIQILTSMGVKRDLGKASDSQLREMVHKHLMGHRYLIVIDDTWDIKNMG</sequence>
<comment type="caution">
    <text evidence="1">The sequence shown here is derived from an EMBL/GenBank/DDBJ whole genome shotgun (WGS) entry which is preliminary data.</text>
</comment>
<reference evidence="1 2" key="2">
    <citation type="journal article" date="2022" name="Mol. Ecol. Resour.">
        <title>The genomes of chicory, endive, great burdock and yacon provide insights into Asteraceae paleo-polyploidization history and plant inulin production.</title>
        <authorList>
            <person name="Fan W."/>
            <person name="Wang S."/>
            <person name="Wang H."/>
            <person name="Wang A."/>
            <person name="Jiang F."/>
            <person name="Liu H."/>
            <person name="Zhao H."/>
            <person name="Xu D."/>
            <person name="Zhang Y."/>
        </authorList>
    </citation>
    <scope>NUCLEOTIDE SEQUENCE [LARGE SCALE GENOMIC DNA]</scope>
    <source>
        <strain evidence="2">cv. Yunnan</strain>
        <tissue evidence="1">Leaves</tissue>
    </source>
</reference>
<keyword evidence="2" id="KW-1185">Reference proteome</keyword>
<proteinExistence type="predicted"/>
<evidence type="ECO:0000313" key="2">
    <source>
        <dbReference type="Proteomes" id="UP001056120"/>
    </source>
</evidence>
<reference evidence="2" key="1">
    <citation type="journal article" date="2022" name="Mol. Ecol. Resour.">
        <title>The genomes of chicory, endive, great burdock and yacon provide insights into Asteraceae palaeo-polyploidization history and plant inulin production.</title>
        <authorList>
            <person name="Fan W."/>
            <person name="Wang S."/>
            <person name="Wang H."/>
            <person name="Wang A."/>
            <person name="Jiang F."/>
            <person name="Liu H."/>
            <person name="Zhao H."/>
            <person name="Xu D."/>
            <person name="Zhang Y."/>
        </authorList>
    </citation>
    <scope>NUCLEOTIDE SEQUENCE [LARGE SCALE GENOMIC DNA]</scope>
    <source>
        <strain evidence="2">cv. Yunnan</strain>
    </source>
</reference>
<accession>A0ACB9HI00</accession>
<evidence type="ECO:0000313" key="1">
    <source>
        <dbReference type="EMBL" id="KAI3795549.1"/>
    </source>
</evidence>